<name>A0A644YF52_9ZZZZ</name>
<proteinExistence type="predicted"/>
<dbReference type="EMBL" id="VSSQ01004848">
    <property type="protein sequence ID" value="MPM26867.1"/>
    <property type="molecule type" value="Genomic_DNA"/>
</dbReference>
<protein>
    <submittedName>
        <fullName evidence="1">Uncharacterized protein</fullName>
    </submittedName>
</protein>
<sequence length="120" mass="13703">MNMHNFIVSAETFQGFLVVSGCCHCQFEDFRNGCSHRAFVADIHAVQVVSHQAALTVRWPSQWHNCRAAVDEVGHFDDVPYRKDIRIGCLQLVVHDDCAPEACLEIRLDCQFVFWRHADG</sequence>
<accession>A0A644YF52</accession>
<comment type="caution">
    <text evidence="1">The sequence shown here is derived from an EMBL/GenBank/DDBJ whole genome shotgun (WGS) entry which is preliminary data.</text>
</comment>
<evidence type="ECO:0000313" key="1">
    <source>
        <dbReference type="EMBL" id="MPM26867.1"/>
    </source>
</evidence>
<dbReference type="AlphaFoldDB" id="A0A644YF52"/>
<reference evidence="1" key="1">
    <citation type="submission" date="2019-08" db="EMBL/GenBank/DDBJ databases">
        <authorList>
            <person name="Kucharzyk K."/>
            <person name="Murdoch R.W."/>
            <person name="Higgins S."/>
            <person name="Loffler F."/>
        </authorList>
    </citation>
    <scope>NUCLEOTIDE SEQUENCE</scope>
</reference>
<organism evidence="1">
    <name type="scientific">bioreactor metagenome</name>
    <dbReference type="NCBI Taxonomy" id="1076179"/>
    <lineage>
        <taxon>unclassified sequences</taxon>
        <taxon>metagenomes</taxon>
        <taxon>ecological metagenomes</taxon>
    </lineage>
</organism>
<gene>
    <name evidence="1" type="ORF">SDC9_73372</name>
</gene>